<dbReference type="Pfam" id="PF00181">
    <property type="entry name" value="Ribosomal_L2_N"/>
    <property type="match status" value="1"/>
</dbReference>
<proteinExistence type="inferred from homology"/>
<dbReference type="InterPro" id="IPR022669">
    <property type="entry name" value="Ribosomal_uL2_C"/>
</dbReference>
<dbReference type="PANTHER" id="PTHR13691">
    <property type="entry name" value="RIBOSOMAL PROTEIN L2"/>
    <property type="match status" value="1"/>
</dbReference>
<keyword evidence="2 9" id="KW-0689">Ribosomal protein</keyword>
<feature type="compositionally biased region" description="Basic residues" evidence="6">
    <location>
        <begin position="228"/>
        <end position="248"/>
    </location>
</feature>
<dbReference type="AlphaFoldDB" id="A0A0G0JR64"/>
<reference evidence="9 10" key="1">
    <citation type="journal article" date="2015" name="Nature">
        <title>rRNA introns, odd ribosomes, and small enigmatic genomes across a large radiation of phyla.</title>
        <authorList>
            <person name="Brown C.T."/>
            <person name="Hug L.A."/>
            <person name="Thomas B.C."/>
            <person name="Sharon I."/>
            <person name="Castelle C.J."/>
            <person name="Singh A."/>
            <person name="Wilkins M.J."/>
            <person name="Williams K.H."/>
            <person name="Banfield J.F."/>
        </authorList>
    </citation>
    <scope>NUCLEOTIDE SEQUENCE [LARGE SCALE GENOMIC DNA]</scope>
</reference>
<feature type="domain" description="Large ribosomal subunit protein uL2 C-terminal" evidence="7">
    <location>
        <begin position="98"/>
        <end position="226"/>
    </location>
</feature>
<dbReference type="InterPro" id="IPR005880">
    <property type="entry name" value="Ribosomal_uL2_bac/org-type"/>
</dbReference>
<feature type="domain" description="Large ribosomal subunit protein uL2 RNA-binding" evidence="8">
    <location>
        <begin position="16"/>
        <end position="92"/>
    </location>
</feature>
<dbReference type="InterPro" id="IPR022666">
    <property type="entry name" value="Ribosomal_uL2_RNA-bd_dom"/>
</dbReference>
<dbReference type="Gene3D" id="4.10.950.10">
    <property type="entry name" value="Ribosomal protein L2, domain 3"/>
    <property type="match status" value="1"/>
</dbReference>
<feature type="region of interest" description="Disordered" evidence="6">
    <location>
        <begin position="196"/>
        <end position="248"/>
    </location>
</feature>
<dbReference type="InterPro" id="IPR002171">
    <property type="entry name" value="Ribosomal_uL2"/>
</dbReference>
<organism evidence="9 10">
    <name type="scientific">Candidatus Shapirobacteria bacterium GW2011_GWE2_38_30</name>
    <dbReference type="NCBI Taxonomy" id="1618490"/>
    <lineage>
        <taxon>Bacteria</taxon>
        <taxon>Candidatus Shapironibacteriota</taxon>
    </lineage>
</organism>
<evidence type="ECO:0000259" key="8">
    <source>
        <dbReference type="SMART" id="SM01383"/>
    </source>
</evidence>
<dbReference type="PIRSF" id="PIRSF002158">
    <property type="entry name" value="Ribosomal_L2"/>
    <property type="match status" value="1"/>
</dbReference>
<evidence type="ECO:0000256" key="1">
    <source>
        <dbReference type="ARBA" id="ARBA00005636"/>
    </source>
</evidence>
<dbReference type="Gene3D" id="2.40.50.140">
    <property type="entry name" value="Nucleic acid-binding proteins"/>
    <property type="match status" value="1"/>
</dbReference>
<dbReference type="GO" id="GO:0015934">
    <property type="term" value="C:large ribosomal subunit"/>
    <property type="evidence" value="ECO:0007669"/>
    <property type="project" value="InterPro"/>
</dbReference>
<sequence length="248" mass="27019">MKAHKSLITIKKKNSGRDNSGTISVRHRGGEEKRFLRDIDWKRNKLDVTAKVISIEYDPNRTADIALISYKDGQKSYILASSNLKVGDIVITANKAPIKDGNRLPLKNIPVGVPIHSIEITPGKGGQMVKSAGSAAYVQSIDGNKAVIKLPSGEIRLFNASSYATIGQVGNADLINKKLTRAGQRRHRGFRPAVRGVAQHPDSHPHGGGEGRSSIGMNPKTPWGKPAMGKRTRKAKKASNKLIIKRRK</sequence>
<dbReference type="GO" id="GO:0016740">
    <property type="term" value="F:transferase activity"/>
    <property type="evidence" value="ECO:0007669"/>
    <property type="project" value="InterPro"/>
</dbReference>
<evidence type="ECO:0000256" key="4">
    <source>
        <dbReference type="ARBA" id="ARBA00035242"/>
    </source>
</evidence>
<name>A0A0G0JR64_9BACT</name>
<dbReference type="SMART" id="SM01382">
    <property type="entry name" value="Ribosomal_L2_C"/>
    <property type="match status" value="1"/>
</dbReference>
<dbReference type="SUPFAM" id="SSF50249">
    <property type="entry name" value="Nucleic acid-binding proteins"/>
    <property type="match status" value="1"/>
</dbReference>
<dbReference type="FunFam" id="4.10.950.10:FF:000001">
    <property type="entry name" value="50S ribosomal protein L2"/>
    <property type="match status" value="1"/>
</dbReference>
<dbReference type="SUPFAM" id="SSF50104">
    <property type="entry name" value="Translation proteins SH3-like domain"/>
    <property type="match status" value="1"/>
</dbReference>
<dbReference type="InterPro" id="IPR012340">
    <property type="entry name" value="NA-bd_OB-fold"/>
</dbReference>
<dbReference type="GO" id="GO:0002181">
    <property type="term" value="P:cytoplasmic translation"/>
    <property type="evidence" value="ECO:0007669"/>
    <property type="project" value="TreeGrafter"/>
</dbReference>
<dbReference type="SMART" id="SM01383">
    <property type="entry name" value="Ribosomal_L2"/>
    <property type="match status" value="1"/>
</dbReference>
<dbReference type="Gene3D" id="2.30.30.30">
    <property type="match status" value="1"/>
</dbReference>
<gene>
    <name evidence="9" type="ORF">US90_C0009G0015</name>
</gene>
<comment type="similarity">
    <text evidence="1">Belongs to the universal ribosomal protein uL2 family.</text>
</comment>
<dbReference type="STRING" id="1618490.US90_C0009G0015"/>
<dbReference type="InterPro" id="IPR014726">
    <property type="entry name" value="Ribosomal_uL2_dom3"/>
</dbReference>
<evidence type="ECO:0000313" key="9">
    <source>
        <dbReference type="EMBL" id="KKQ70078.1"/>
    </source>
</evidence>
<evidence type="ECO:0000256" key="2">
    <source>
        <dbReference type="ARBA" id="ARBA00022980"/>
    </source>
</evidence>
<dbReference type="FunFam" id="2.30.30.30:FF:000001">
    <property type="entry name" value="50S ribosomal protein L2"/>
    <property type="match status" value="1"/>
</dbReference>
<accession>A0A0G0JR64</accession>
<dbReference type="PATRIC" id="fig|1618490.4.peg.444"/>
<dbReference type="NCBIfam" id="TIGR01171">
    <property type="entry name" value="rplB_bact"/>
    <property type="match status" value="1"/>
</dbReference>
<evidence type="ECO:0000256" key="5">
    <source>
        <dbReference type="ARBA" id="ARBA00035459"/>
    </source>
</evidence>
<evidence type="ECO:0000256" key="6">
    <source>
        <dbReference type="SAM" id="MobiDB-lite"/>
    </source>
</evidence>
<dbReference type="GO" id="GO:0003723">
    <property type="term" value="F:RNA binding"/>
    <property type="evidence" value="ECO:0007669"/>
    <property type="project" value="InterPro"/>
</dbReference>
<dbReference type="GO" id="GO:0003735">
    <property type="term" value="F:structural constituent of ribosome"/>
    <property type="evidence" value="ECO:0007669"/>
    <property type="project" value="InterPro"/>
</dbReference>
<dbReference type="InterPro" id="IPR008991">
    <property type="entry name" value="Translation_prot_SH3-like_sf"/>
</dbReference>
<dbReference type="Pfam" id="PF03947">
    <property type="entry name" value="Ribosomal_L2_C"/>
    <property type="match status" value="1"/>
</dbReference>
<dbReference type="InterPro" id="IPR014722">
    <property type="entry name" value="Rib_uL2_dom2"/>
</dbReference>
<evidence type="ECO:0000313" key="10">
    <source>
        <dbReference type="Proteomes" id="UP000034406"/>
    </source>
</evidence>
<evidence type="ECO:0000256" key="3">
    <source>
        <dbReference type="ARBA" id="ARBA00023274"/>
    </source>
</evidence>
<keyword evidence="3" id="KW-0687">Ribonucleoprotein</keyword>
<dbReference type="EMBL" id="LBUT01000009">
    <property type="protein sequence ID" value="KKQ70078.1"/>
    <property type="molecule type" value="Genomic_DNA"/>
</dbReference>
<protein>
    <recommendedName>
        <fullName evidence="4">Large ribosomal subunit protein uL2</fullName>
    </recommendedName>
    <alternativeName>
        <fullName evidence="5">50S ribosomal protein L2</fullName>
    </alternativeName>
</protein>
<comment type="caution">
    <text evidence="9">The sequence shown here is derived from an EMBL/GenBank/DDBJ whole genome shotgun (WGS) entry which is preliminary data.</text>
</comment>
<evidence type="ECO:0000259" key="7">
    <source>
        <dbReference type="SMART" id="SM01382"/>
    </source>
</evidence>
<dbReference type="PANTHER" id="PTHR13691:SF5">
    <property type="entry name" value="LARGE RIBOSOMAL SUBUNIT PROTEIN UL2M"/>
    <property type="match status" value="1"/>
</dbReference>
<dbReference type="Proteomes" id="UP000034406">
    <property type="component" value="Unassembled WGS sequence"/>
</dbReference>